<keyword evidence="2" id="KW-1185">Reference proteome</keyword>
<reference evidence="1 2" key="1">
    <citation type="submission" date="2021-06" db="EMBL/GenBank/DDBJ databases">
        <title>Bacillus sp. RD4P76, an endophyte from a halophyte.</title>
        <authorList>
            <person name="Sun J.-Q."/>
        </authorList>
    </citation>
    <scope>NUCLEOTIDE SEQUENCE [LARGE SCALE GENOMIC DNA]</scope>
    <source>
        <strain evidence="1 2">JCM 17098</strain>
    </source>
</reference>
<accession>A0ABS6JRM5</accession>
<organism evidence="1 2">
    <name type="scientific">Evansella alkalicola</name>
    <dbReference type="NCBI Taxonomy" id="745819"/>
    <lineage>
        <taxon>Bacteria</taxon>
        <taxon>Bacillati</taxon>
        <taxon>Bacillota</taxon>
        <taxon>Bacilli</taxon>
        <taxon>Bacillales</taxon>
        <taxon>Bacillaceae</taxon>
        <taxon>Evansella</taxon>
    </lineage>
</organism>
<proteinExistence type="predicted"/>
<dbReference type="RefSeq" id="WP_088075295.1">
    <property type="nucleotide sequence ID" value="NZ_JAHQCR010000031.1"/>
</dbReference>
<comment type="caution">
    <text evidence="1">The sequence shown here is derived from an EMBL/GenBank/DDBJ whole genome shotgun (WGS) entry which is preliminary data.</text>
</comment>
<sequence>MKSLYLENGLLLTEMTVVFRGEALTLWRVLVSTTLQHTALSVKLSENLGIVSDDTVENQFQKTVDYVSVGPLKVKDFVIQVTDTADELQVDAIIGLDFLKKVGAKINLDSMTLSGSRVI</sequence>
<dbReference type="Gene3D" id="2.40.70.10">
    <property type="entry name" value="Acid Proteases"/>
    <property type="match status" value="1"/>
</dbReference>
<dbReference type="InterPro" id="IPR021109">
    <property type="entry name" value="Peptidase_aspartic_dom_sf"/>
</dbReference>
<evidence type="ECO:0000313" key="1">
    <source>
        <dbReference type="EMBL" id="MBU9721213.1"/>
    </source>
</evidence>
<name>A0ABS6JRM5_9BACI</name>
<evidence type="ECO:0000313" key="2">
    <source>
        <dbReference type="Proteomes" id="UP000790580"/>
    </source>
</evidence>
<gene>
    <name evidence="1" type="ORF">KS407_07095</name>
</gene>
<dbReference type="Proteomes" id="UP000790580">
    <property type="component" value="Unassembled WGS sequence"/>
</dbReference>
<dbReference type="EMBL" id="JAHQCR010000031">
    <property type="protein sequence ID" value="MBU9721213.1"/>
    <property type="molecule type" value="Genomic_DNA"/>
</dbReference>
<protein>
    <submittedName>
        <fullName evidence="1">Uncharacterized protein</fullName>
    </submittedName>
</protein>